<dbReference type="InterPro" id="IPR050721">
    <property type="entry name" value="Trk_Ktr_HKT_K-transport"/>
</dbReference>
<dbReference type="InterPro" id="IPR006037">
    <property type="entry name" value="RCK_C"/>
</dbReference>
<dbReference type="PROSITE" id="PS51201">
    <property type="entry name" value="RCK_N"/>
    <property type="match status" value="2"/>
</dbReference>
<organism evidence="9 10">
    <name type="scientific">Psittacicella melopsittaci</name>
    <dbReference type="NCBI Taxonomy" id="2028576"/>
    <lineage>
        <taxon>Bacteria</taxon>
        <taxon>Pseudomonadati</taxon>
        <taxon>Pseudomonadota</taxon>
        <taxon>Gammaproteobacteria</taxon>
        <taxon>Pasteurellales</taxon>
        <taxon>Psittacicellaceae</taxon>
        <taxon>Psittacicella</taxon>
    </lineage>
</organism>
<dbReference type="Pfam" id="PF02254">
    <property type="entry name" value="TrkA_N"/>
    <property type="match status" value="2"/>
</dbReference>
<reference evidence="9 10" key="1">
    <citation type="submission" date="2017-08" db="EMBL/GenBank/DDBJ databases">
        <title>Reclassification of Bisgaard taxon 37 and 44.</title>
        <authorList>
            <person name="Christensen H."/>
        </authorList>
    </citation>
    <scope>NUCLEOTIDE SEQUENCE [LARGE SCALE GENOMIC DNA]</scope>
    <source>
        <strain evidence="9 10">B96_4</strain>
    </source>
</reference>
<dbReference type="InterPro" id="IPR036721">
    <property type="entry name" value="RCK_C_sf"/>
</dbReference>
<keyword evidence="2" id="KW-0813">Transport</keyword>
<evidence type="ECO:0000256" key="5">
    <source>
        <dbReference type="ARBA" id="ARBA00023027"/>
    </source>
</evidence>
<dbReference type="NCBIfam" id="NF007031">
    <property type="entry name" value="PRK09496.1-2"/>
    <property type="match status" value="1"/>
</dbReference>
<dbReference type="Gene3D" id="3.40.50.720">
    <property type="entry name" value="NAD(P)-binding Rossmann-like Domain"/>
    <property type="match status" value="2"/>
</dbReference>
<dbReference type="SUPFAM" id="SSF116726">
    <property type="entry name" value="TrkA C-terminal domain-like"/>
    <property type="match status" value="1"/>
</dbReference>
<evidence type="ECO:0000313" key="9">
    <source>
        <dbReference type="EMBL" id="RIY33753.1"/>
    </source>
</evidence>
<feature type="domain" description="RCK C-terminal" evidence="8">
    <location>
        <begin position="142"/>
        <end position="228"/>
    </location>
</feature>
<dbReference type="OrthoDB" id="9775180at2"/>
<dbReference type="PANTHER" id="PTHR43833:SF5">
    <property type="entry name" value="TRK SYSTEM POTASSIUM UPTAKE PROTEIN TRKA"/>
    <property type="match status" value="1"/>
</dbReference>
<evidence type="ECO:0000313" key="10">
    <source>
        <dbReference type="Proteomes" id="UP000266258"/>
    </source>
</evidence>
<sequence>MRIVILGAGKVGASIIDNFIEDESDIVVVDIDASRLATIAAKYDLVTITGHATDLEVLDRADLKSADLLVAATQDDEVNIMACKIAHEVYNVAFKIARIRERRYLEHRERLFSENIFPVDYIIEPTLIMANSLYNLIRYPGTQYFTYFCEQNLAVFSCQAQYGGILVGKVGNFAVQELQKLNISLVALIRNQVVIQVNEYTTINAGDQVVLLAEPENVMLALNYFQKNLAPPKRIMLAGGSRTNTFLAQFLRNRASIKLLESNAQKSAALVNELSNVLVINGDCTDENLLFEERIDSTDIYVAATGADNVNIMSALLAKRMGCKRAIAIVGRTMNKNLIHNAEVDIIYSPQNDLATELRAQGMITSFNRVFREPNANLFQVFEGELDNTLGLDEPKLEQVKLPQGVRILGIYRNDKFMVASPQLTLVEEDKVLGIAYSNEDLQAFARLIAKNVTEV</sequence>
<proteinExistence type="predicted"/>
<protein>
    <recommendedName>
        <fullName evidence="1">Trk system potassium uptake protein TrkA</fullName>
    </recommendedName>
</protein>
<dbReference type="GO" id="GO:0005886">
    <property type="term" value="C:plasma membrane"/>
    <property type="evidence" value="ECO:0007669"/>
    <property type="project" value="InterPro"/>
</dbReference>
<dbReference type="PRINTS" id="PR00335">
    <property type="entry name" value="KUPTAKETRKA"/>
</dbReference>
<feature type="domain" description="RCK N-terminal" evidence="7">
    <location>
        <begin position="232"/>
        <end position="348"/>
    </location>
</feature>
<evidence type="ECO:0000259" key="8">
    <source>
        <dbReference type="PROSITE" id="PS51202"/>
    </source>
</evidence>
<keyword evidence="3" id="KW-0633">Potassium transport</keyword>
<evidence type="ECO:0000256" key="4">
    <source>
        <dbReference type="ARBA" id="ARBA00022958"/>
    </source>
</evidence>
<dbReference type="InterPro" id="IPR006036">
    <property type="entry name" value="K_uptake_TrkA"/>
</dbReference>
<keyword evidence="10" id="KW-1185">Reference proteome</keyword>
<evidence type="ECO:0000256" key="1">
    <source>
        <dbReference type="ARBA" id="ARBA00017378"/>
    </source>
</evidence>
<dbReference type="Proteomes" id="UP000266258">
    <property type="component" value="Unassembled WGS sequence"/>
</dbReference>
<evidence type="ECO:0000259" key="7">
    <source>
        <dbReference type="PROSITE" id="PS51201"/>
    </source>
</evidence>
<dbReference type="SUPFAM" id="SSF51735">
    <property type="entry name" value="NAD(P)-binding Rossmann-fold domains"/>
    <property type="match status" value="2"/>
</dbReference>
<dbReference type="Gene3D" id="3.30.70.1450">
    <property type="entry name" value="Regulator of K+ conductance, C-terminal domain"/>
    <property type="match status" value="2"/>
</dbReference>
<dbReference type="PROSITE" id="PS51202">
    <property type="entry name" value="RCK_C"/>
    <property type="match status" value="2"/>
</dbReference>
<evidence type="ECO:0000256" key="6">
    <source>
        <dbReference type="ARBA" id="ARBA00023065"/>
    </source>
</evidence>
<dbReference type="NCBIfam" id="NF007032">
    <property type="entry name" value="PRK09496.1-4"/>
    <property type="match status" value="1"/>
</dbReference>
<dbReference type="InterPro" id="IPR036291">
    <property type="entry name" value="NAD(P)-bd_dom_sf"/>
</dbReference>
<dbReference type="GO" id="GO:0015079">
    <property type="term" value="F:potassium ion transmembrane transporter activity"/>
    <property type="evidence" value="ECO:0007669"/>
    <property type="project" value="InterPro"/>
</dbReference>
<keyword evidence="4" id="KW-0630">Potassium</keyword>
<keyword evidence="6" id="KW-0406">Ion transport</keyword>
<keyword evidence="5" id="KW-0520">NAD</keyword>
<dbReference type="InterPro" id="IPR003148">
    <property type="entry name" value="RCK_N"/>
</dbReference>
<gene>
    <name evidence="9" type="ORF">CJP74_00985</name>
</gene>
<accession>A0A3A1Y668</accession>
<feature type="domain" description="RCK N-terminal" evidence="7">
    <location>
        <begin position="1"/>
        <end position="123"/>
    </location>
</feature>
<dbReference type="Pfam" id="PF02080">
    <property type="entry name" value="TrkA_C"/>
    <property type="match status" value="1"/>
</dbReference>
<evidence type="ECO:0000256" key="2">
    <source>
        <dbReference type="ARBA" id="ARBA00022448"/>
    </source>
</evidence>
<comment type="caution">
    <text evidence="9">The sequence shown here is derived from an EMBL/GenBank/DDBJ whole genome shotgun (WGS) entry which is preliminary data.</text>
</comment>
<dbReference type="EMBL" id="NRJH01000010">
    <property type="protein sequence ID" value="RIY33753.1"/>
    <property type="molecule type" value="Genomic_DNA"/>
</dbReference>
<dbReference type="PANTHER" id="PTHR43833">
    <property type="entry name" value="POTASSIUM CHANNEL PROTEIN 2-RELATED-RELATED"/>
    <property type="match status" value="1"/>
</dbReference>
<dbReference type="AlphaFoldDB" id="A0A3A1Y668"/>
<feature type="domain" description="RCK C-terminal" evidence="8">
    <location>
        <begin position="368"/>
        <end position="451"/>
    </location>
</feature>
<name>A0A3A1Y668_9GAMM</name>
<evidence type="ECO:0000256" key="3">
    <source>
        <dbReference type="ARBA" id="ARBA00022538"/>
    </source>
</evidence>